<accession>A0A916QDU3</accession>
<dbReference type="PROSITE" id="PS50887">
    <property type="entry name" value="GGDEF"/>
    <property type="match status" value="1"/>
</dbReference>
<dbReference type="PANTHER" id="PTHR45138">
    <property type="entry name" value="REGULATORY COMPONENTS OF SENSORY TRANSDUCTION SYSTEM"/>
    <property type="match status" value="1"/>
</dbReference>
<dbReference type="GO" id="GO:1902201">
    <property type="term" value="P:negative regulation of bacterial-type flagellum-dependent cell motility"/>
    <property type="evidence" value="ECO:0007669"/>
    <property type="project" value="TreeGrafter"/>
</dbReference>
<dbReference type="Gene3D" id="3.30.450.40">
    <property type="match status" value="3"/>
</dbReference>
<evidence type="ECO:0000313" key="2">
    <source>
        <dbReference type="EMBL" id="GFR37573.1"/>
    </source>
</evidence>
<dbReference type="SMART" id="SM00267">
    <property type="entry name" value="GGDEF"/>
    <property type="match status" value="1"/>
</dbReference>
<reference evidence="2" key="2">
    <citation type="journal article" date="2021" name="Data Brief">
        <title>Draft genome sequence data of the facultative, thermophilic, xylanolytic bacterium Paenibacillus sp. strain DA-C8.</title>
        <authorList>
            <person name="Chhe C."/>
            <person name="Uke A."/>
            <person name="Baramee S."/>
            <person name="Ungkulpasvich U."/>
            <person name="Tachaapaikoon C."/>
            <person name="Pason P."/>
            <person name="Waeonukul R."/>
            <person name="Ratanakhanokchai K."/>
            <person name="Kosugi A."/>
        </authorList>
    </citation>
    <scope>NUCLEOTIDE SEQUENCE</scope>
    <source>
        <strain evidence="2">DA-C8</strain>
    </source>
</reference>
<dbReference type="InterPro" id="IPR003018">
    <property type="entry name" value="GAF"/>
</dbReference>
<dbReference type="SUPFAM" id="SSF55781">
    <property type="entry name" value="GAF domain-like"/>
    <property type="match status" value="2"/>
</dbReference>
<dbReference type="SMART" id="SM00065">
    <property type="entry name" value="GAF"/>
    <property type="match status" value="1"/>
</dbReference>
<dbReference type="PANTHER" id="PTHR45138:SF9">
    <property type="entry name" value="DIGUANYLATE CYCLASE DGCM-RELATED"/>
    <property type="match status" value="1"/>
</dbReference>
<dbReference type="Proteomes" id="UP000654993">
    <property type="component" value="Unassembled WGS sequence"/>
</dbReference>
<dbReference type="AlphaFoldDB" id="A0A916QDU3"/>
<dbReference type="InterPro" id="IPR043128">
    <property type="entry name" value="Rev_trsase/Diguanyl_cyclase"/>
</dbReference>
<dbReference type="CDD" id="cd01949">
    <property type="entry name" value="GGDEF"/>
    <property type="match status" value="1"/>
</dbReference>
<keyword evidence="3" id="KW-1185">Reference proteome</keyword>
<dbReference type="InterPro" id="IPR029016">
    <property type="entry name" value="GAF-like_dom_sf"/>
</dbReference>
<dbReference type="SUPFAM" id="SSF55073">
    <property type="entry name" value="Nucleotide cyclase"/>
    <property type="match status" value="1"/>
</dbReference>
<dbReference type="NCBIfam" id="TIGR00254">
    <property type="entry name" value="GGDEF"/>
    <property type="match status" value="1"/>
</dbReference>
<dbReference type="InterPro" id="IPR029787">
    <property type="entry name" value="Nucleotide_cyclase"/>
</dbReference>
<proteinExistence type="predicted"/>
<reference evidence="2" key="1">
    <citation type="submission" date="2020-08" db="EMBL/GenBank/DDBJ databases">
        <authorList>
            <person name="Uke A."/>
            <person name="Chhe C."/>
            <person name="Baramee S."/>
            <person name="Kosugi A."/>
        </authorList>
    </citation>
    <scope>NUCLEOTIDE SEQUENCE</scope>
    <source>
        <strain evidence="2">DA-C8</strain>
    </source>
</reference>
<dbReference type="InterPro" id="IPR000160">
    <property type="entry name" value="GGDEF_dom"/>
</dbReference>
<gene>
    <name evidence="2" type="ORF">PRECH8_08690</name>
</gene>
<protein>
    <recommendedName>
        <fullName evidence="1">GGDEF domain-containing protein</fullName>
    </recommendedName>
</protein>
<dbReference type="GO" id="GO:0005886">
    <property type="term" value="C:plasma membrane"/>
    <property type="evidence" value="ECO:0007669"/>
    <property type="project" value="TreeGrafter"/>
</dbReference>
<name>A0A916QDU3_9BACL</name>
<dbReference type="Gene3D" id="3.30.70.270">
    <property type="match status" value="1"/>
</dbReference>
<feature type="domain" description="GGDEF" evidence="1">
    <location>
        <begin position="484"/>
        <end position="611"/>
    </location>
</feature>
<dbReference type="InterPro" id="IPR050469">
    <property type="entry name" value="Diguanylate_Cyclase"/>
</dbReference>
<dbReference type="GO" id="GO:0043709">
    <property type="term" value="P:cell adhesion involved in single-species biofilm formation"/>
    <property type="evidence" value="ECO:0007669"/>
    <property type="project" value="TreeGrafter"/>
</dbReference>
<dbReference type="FunFam" id="3.30.70.270:FF:000001">
    <property type="entry name" value="Diguanylate cyclase domain protein"/>
    <property type="match status" value="1"/>
</dbReference>
<organism evidence="2 3">
    <name type="scientific">Insulibacter thermoxylanivorax</name>
    <dbReference type="NCBI Taxonomy" id="2749268"/>
    <lineage>
        <taxon>Bacteria</taxon>
        <taxon>Bacillati</taxon>
        <taxon>Bacillota</taxon>
        <taxon>Bacilli</taxon>
        <taxon>Bacillales</taxon>
        <taxon>Paenibacillaceae</taxon>
        <taxon>Insulibacter</taxon>
    </lineage>
</organism>
<dbReference type="Pfam" id="PF13185">
    <property type="entry name" value="GAF_2"/>
    <property type="match status" value="1"/>
</dbReference>
<comment type="caution">
    <text evidence="2">The sequence shown here is derived from an EMBL/GenBank/DDBJ whole genome shotgun (WGS) entry which is preliminary data.</text>
</comment>
<sequence>MIQGINPGDLELRGMLLLCDASGIELESHALHEAAEGLLAGFDGDWRQKGVHAIAIADKQSFQIRRDEHTHPILKDCCTLAKPLLDDSNELAAVLGLIYEPRDEREEREARALFAAWVKAIQSDLIQVRKQAEVERLAAMKHGYEEEMRKKAVLYQVAKQLHGNMDVDAVLGEIMSSMKKIYPSADIALYLTQDHSSQLPMVKPLQIQHGEEDSLMRAYMESRAVFTCEIIAGRRCQRLAVPLSGKQGVYGIMQVIIEEGLGSELDVPFITELAECAGAAFENARLHESSNIMIHELRLINEITRRLNQSLKPQEVFQFATDELIKIFKANFGLIIQTDKDNRVMTVQSSNITEMTHASFDLDYGFAGLMIESREPVIVSDYAQHPEIPSKFMEMTGARSMIGSPIIVGSEVLGVIMMAHRLPDYFTYGNFKLLQVLSGHIGLAMTNASLHAEVRRMAVTDHLTGLYNRHYLDEQIKLMQQRDPCGSLLLTDIDLFKNINDTHGHQIGDESIKQVAQIIKGSIRDTDIAARWGGEEMAVYLPRLQLDQALMVAERIRRRVEEETDPKVTISSGVSHWNREDEKISVESLFYRADMALYEAKRTGRNQVRIG</sequence>
<evidence type="ECO:0000259" key="1">
    <source>
        <dbReference type="PROSITE" id="PS50887"/>
    </source>
</evidence>
<dbReference type="GO" id="GO:0052621">
    <property type="term" value="F:diguanylate cyclase activity"/>
    <property type="evidence" value="ECO:0007669"/>
    <property type="project" value="TreeGrafter"/>
</dbReference>
<dbReference type="EMBL" id="BMAQ01000005">
    <property type="protein sequence ID" value="GFR37573.1"/>
    <property type="molecule type" value="Genomic_DNA"/>
</dbReference>
<evidence type="ECO:0000313" key="3">
    <source>
        <dbReference type="Proteomes" id="UP000654993"/>
    </source>
</evidence>
<dbReference type="Pfam" id="PF00990">
    <property type="entry name" value="GGDEF"/>
    <property type="match status" value="1"/>
</dbReference>